<sequence length="136" mass="13551">MSANSLTTAAVPAGKVKVASWVLRGLAAAAFLAAGGAKLAGVPMMVGIYEQIGIGQWFRIVTGVVEVAGAIGLLFPATAGLGGLLLAVTMACGVMTHLFVIGGSAVPALVLMVITGTVAWLHRAGIAGVLNSLKQI</sequence>
<keyword evidence="2 5" id="KW-0812">Transmembrane</keyword>
<keyword evidence="7" id="KW-1185">Reference proteome</keyword>
<dbReference type="AlphaFoldDB" id="A0A1G8KS44"/>
<comment type="subcellular location">
    <subcellularLocation>
        <location evidence="1">Membrane</location>
        <topology evidence="1">Multi-pass membrane protein</topology>
    </subcellularLocation>
</comment>
<proteinExistence type="predicted"/>
<feature type="transmembrane region" description="Helical" evidence="5">
    <location>
        <begin position="21"/>
        <end position="40"/>
    </location>
</feature>
<evidence type="ECO:0000256" key="4">
    <source>
        <dbReference type="ARBA" id="ARBA00023136"/>
    </source>
</evidence>
<keyword evidence="4 5" id="KW-0472">Membrane</keyword>
<reference evidence="7" key="1">
    <citation type="submission" date="2016-10" db="EMBL/GenBank/DDBJ databases">
        <authorList>
            <person name="Varghese N."/>
            <person name="Submissions S."/>
        </authorList>
    </citation>
    <scope>NUCLEOTIDE SEQUENCE [LARGE SCALE GENOMIC DNA]</scope>
    <source>
        <strain evidence="7">CGMCC 1.11022</strain>
    </source>
</reference>
<evidence type="ECO:0000256" key="2">
    <source>
        <dbReference type="ARBA" id="ARBA00022692"/>
    </source>
</evidence>
<dbReference type="Pfam" id="PF13564">
    <property type="entry name" value="DoxX_2"/>
    <property type="match status" value="1"/>
</dbReference>
<evidence type="ECO:0000256" key="5">
    <source>
        <dbReference type="SAM" id="Phobius"/>
    </source>
</evidence>
<protein>
    <submittedName>
        <fullName evidence="6">DoxX-like family protein</fullName>
    </submittedName>
</protein>
<evidence type="ECO:0000256" key="1">
    <source>
        <dbReference type="ARBA" id="ARBA00004141"/>
    </source>
</evidence>
<accession>A0A1G8KS44</accession>
<feature type="transmembrane region" description="Helical" evidence="5">
    <location>
        <begin position="60"/>
        <end position="86"/>
    </location>
</feature>
<evidence type="ECO:0000313" key="7">
    <source>
        <dbReference type="Proteomes" id="UP000198894"/>
    </source>
</evidence>
<dbReference type="Proteomes" id="UP000198894">
    <property type="component" value="Unassembled WGS sequence"/>
</dbReference>
<dbReference type="EMBL" id="FNEE01000002">
    <property type="protein sequence ID" value="SDI46248.1"/>
    <property type="molecule type" value="Genomic_DNA"/>
</dbReference>
<gene>
    <name evidence="6" type="ORF">SAMN05428953_10216</name>
</gene>
<dbReference type="RefSeq" id="WP_091591725.1">
    <property type="nucleotide sequence ID" value="NZ_FNEE01000002.1"/>
</dbReference>
<dbReference type="GO" id="GO:0016020">
    <property type="term" value="C:membrane"/>
    <property type="evidence" value="ECO:0007669"/>
    <property type="project" value="UniProtKB-SubCell"/>
</dbReference>
<name>A0A1G8KS44_9HYPH</name>
<evidence type="ECO:0000313" key="6">
    <source>
        <dbReference type="EMBL" id="SDI46248.1"/>
    </source>
</evidence>
<dbReference type="InterPro" id="IPR032808">
    <property type="entry name" value="DoxX"/>
</dbReference>
<keyword evidence="3 5" id="KW-1133">Transmembrane helix</keyword>
<evidence type="ECO:0000256" key="3">
    <source>
        <dbReference type="ARBA" id="ARBA00022989"/>
    </source>
</evidence>
<feature type="transmembrane region" description="Helical" evidence="5">
    <location>
        <begin position="98"/>
        <end position="121"/>
    </location>
</feature>
<organism evidence="6 7">
    <name type="scientific">Mesorhizobium muleiense</name>
    <dbReference type="NCBI Taxonomy" id="1004279"/>
    <lineage>
        <taxon>Bacteria</taxon>
        <taxon>Pseudomonadati</taxon>
        <taxon>Pseudomonadota</taxon>
        <taxon>Alphaproteobacteria</taxon>
        <taxon>Hyphomicrobiales</taxon>
        <taxon>Phyllobacteriaceae</taxon>
        <taxon>Mesorhizobium</taxon>
    </lineage>
</organism>